<dbReference type="Pfam" id="PF02872">
    <property type="entry name" value="5_nucleotid_C"/>
    <property type="match status" value="1"/>
</dbReference>
<dbReference type="InterPro" id="IPR003961">
    <property type="entry name" value="FN3_dom"/>
</dbReference>
<dbReference type="Gene3D" id="2.60.40.10">
    <property type="entry name" value="Immunoglobulins"/>
    <property type="match status" value="3"/>
</dbReference>
<dbReference type="eggNOG" id="COG0737">
    <property type="taxonomic scope" value="Bacteria"/>
</dbReference>
<evidence type="ECO:0000313" key="3">
    <source>
        <dbReference type="Proteomes" id="UP000009222"/>
    </source>
</evidence>
<proteinExistence type="predicted"/>
<dbReference type="InterPro" id="IPR036116">
    <property type="entry name" value="FN3_sf"/>
</dbReference>
<dbReference type="SMART" id="SM00060">
    <property type="entry name" value="FN3"/>
    <property type="match status" value="3"/>
</dbReference>
<dbReference type="PROSITE" id="PS50853">
    <property type="entry name" value="FN3"/>
    <property type="match status" value="2"/>
</dbReference>
<dbReference type="KEGG" id="taz:TREAZ_1467"/>
<keyword evidence="3" id="KW-1185">Reference proteome</keyword>
<dbReference type="AlphaFoldDB" id="F5YEP3"/>
<evidence type="ECO:0000313" key="2">
    <source>
        <dbReference type="EMBL" id="AEF81997.1"/>
    </source>
</evidence>
<dbReference type="PANTHER" id="PTHR11575:SF24">
    <property type="entry name" value="5'-NUCLEOTIDASE"/>
    <property type="match status" value="1"/>
</dbReference>
<dbReference type="GO" id="GO:0016787">
    <property type="term" value="F:hydrolase activity"/>
    <property type="evidence" value="ECO:0007669"/>
    <property type="project" value="InterPro"/>
</dbReference>
<feature type="domain" description="Fibronectin type-III" evidence="1">
    <location>
        <begin position="129"/>
        <end position="224"/>
    </location>
</feature>
<dbReference type="STRING" id="545695.TREAZ_1467"/>
<feature type="domain" description="Fibronectin type-III" evidence="1">
    <location>
        <begin position="233"/>
        <end position="327"/>
    </location>
</feature>
<dbReference type="InParanoid" id="F5YEP3"/>
<dbReference type="EMBL" id="CP001841">
    <property type="protein sequence ID" value="AEF81997.1"/>
    <property type="molecule type" value="Genomic_DNA"/>
</dbReference>
<dbReference type="HOGENOM" id="CLU_449725_0_0_12"/>
<reference evidence="3" key="1">
    <citation type="submission" date="2009-12" db="EMBL/GenBank/DDBJ databases">
        <title>Complete sequence of Treponema azotonutricium strain ZAS-9.</title>
        <authorList>
            <person name="Tetu S.G."/>
            <person name="Matson E."/>
            <person name="Ren Q."/>
            <person name="Seshadri R."/>
            <person name="Elbourne L."/>
            <person name="Hassan K.A."/>
            <person name="Durkin A."/>
            <person name="Radune D."/>
            <person name="Mohamoud Y."/>
            <person name="Shay R."/>
            <person name="Jin S."/>
            <person name="Zhang X."/>
            <person name="Lucey K."/>
            <person name="Ballor N.R."/>
            <person name="Ottesen E."/>
            <person name="Rosenthal R."/>
            <person name="Allen A."/>
            <person name="Leadbetter J.R."/>
            <person name="Paulsen I.T."/>
        </authorList>
    </citation>
    <scope>NUCLEOTIDE SEQUENCE [LARGE SCALE GENOMIC DNA]</scope>
    <source>
        <strain evidence="3">ATCC BAA-888 / DSM 13862 / ZAS-9</strain>
    </source>
</reference>
<dbReference type="SUPFAM" id="SSF55816">
    <property type="entry name" value="5'-nucleotidase (syn. UDP-sugar hydrolase), C-terminal domain"/>
    <property type="match status" value="1"/>
</dbReference>
<dbReference type="eggNOG" id="COG4733">
    <property type="taxonomic scope" value="Bacteria"/>
</dbReference>
<dbReference type="InterPro" id="IPR013783">
    <property type="entry name" value="Ig-like_fold"/>
</dbReference>
<dbReference type="SUPFAM" id="SSF49265">
    <property type="entry name" value="Fibronectin type III"/>
    <property type="match status" value="2"/>
</dbReference>
<dbReference type="InterPro" id="IPR036907">
    <property type="entry name" value="5'-Nucleotdase_C_sf"/>
</dbReference>
<dbReference type="Gene3D" id="3.90.780.10">
    <property type="entry name" value="5'-Nucleotidase, C-terminal domain"/>
    <property type="match status" value="1"/>
</dbReference>
<accession>F5YEP3</accession>
<sequence>MFALALVFSAVFFPGCPSETRGDDITHLLPGPRSIQVTARNESLVLQWTKIVPAQGIVPYYGVYYSSASAIPESAIKWDDVHAGSSQLVTSTITGLVNEISHYVWVKAIYPGLGNSDFTPVEVGIPIPPPQKPGSLTVIPGEEMLEITWTTVAHAFTYEVYYKADGTGVEPPPDTAETMKTVSNPGIVLLGLTNTTNYAIWVRALNTAGNSPAYSTSDGIPQLAVSVPGSGKTPDKPSVVPGNNKLALTWNQVLGISSYKLYYNTSNDFSTATPVAGTIPANAPAVSAEITGLVNDMPYYVWVASLNLQGESPASESASGTPKAKDPINFSNLKFALGTASAEYIFAVDLPPSVFFPDGRPNTDRLTRVQETALGNLFTDGVAWYVRNKLNEPIDFVFINGGLIDNVLPRGTVTVGTVAGITQPDARTDKIFLLTMKGDKLKLFFEDMAGKETTIEPGDVSGVVHTGRGGPHNTGFFGTVSKEVRYTLQYYKAPEFTEGDPAISSDISEPYYHGFIKPGTLTINGVPINDSQDYRICTTDYLAAGEYFTGLYTDGTDEKSFSIPFWHGVAEYIYDQGTITPYLDGRIKIEGGVPLPPPWIPGDLVKP</sequence>
<dbReference type="InterPro" id="IPR008334">
    <property type="entry name" value="5'-Nucleotdase_C"/>
</dbReference>
<reference evidence="2 3" key="2">
    <citation type="journal article" date="2011" name="ISME J.">
        <title>RNA-seq reveals cooperative metabolic interactions between two termite-gut spirochete species in co-culture.</title>
        <authorList>
            <person name="Rosenthal A.Z."/>
            <person name="Matson E.G."/>
            <person name="Eldar A."/>
            <person name="Leadbetter J.R."/>
        </authorList>
    </citation>
    <scope>NUCLEOTIDE SEQUENCE [LARGE SCALE GENOMIC DNA]</scope>
    <source>
        <strain evidence="3">ATCC BAA-888 / DSM 13862 / ZAS-9</strain>
    </source>
</reference>
<dbReference type="CDD" id="cd00063">
    <property type="entry name" value="FN3"/>
    <property type="match status" value="2"/>
</dbReference>
<dbReference type="PANTHER" id="PTHR11575">
    <property type="entry name" value="5'-NUCLEOTIDASE-RELATED"/>
    <property type="match status" value="1"/>
</dbReference>
<dbReference type="Pfam" id="PF00041">
    <property type="entry name" value="fn3"/>
    <property type="match status" value="1"/>
</dbReference>
<dbReference type="GO" id="GO:0030288">
    <property type="term" value="C:outer membrane-bounded periplasmic space"/>
    <property type="evidence" value="ECO:0007669"/>
    <property type="project" value="TreeGrafter"/>
</dbReference>
<dbReference type="Proteomes" id="UP000009222">
    <property type="component" value="Chromosome"/>
</dbReference>
<name>F5YEP3_LEAAZ</name>
<gene>
    <name evidence="2" type="ordered locus">TREAZ_1467</name>
</gene>
<protein>
    <submittedName>
        <fullName evidence="2">Fibronectin type III domain protein</fullName>
    </submittedName>
</protein>
<evidence type="ECO:0000259" key="1">
    <source>
        <dbReference type="PROSITE" id="PS50853"/>
    </source>
</evidence>
<dbReference type="InterPro" id="IPR006179">
    <property type="entry name" value="5_nucleotidase/apyrase"/>
</dbReference>
<organism evidence="2 3">
    <name type="scientific">Leadbettera azotonutricia (strain ATCC BAA-888 / DSM 13862 / ZAS-9)</name>
    <name type="common">Treponema azotonutricium</name>
    <dbReference type="NCBI Taxonomy" id="545695"/>
    <lineage>
        <taxon>Bacteria</taxon>
        <taxon>Pseudomonadati</taxon>
        <taxon>Spirochaetota</taxon>
        <taxon>Spirochaetia</taxon>
        <taxon>Spirochaetales</taxon>
        <taxon>Breznakiellaceae</taxon>
        <taxon>Leadbettera</taxon>
    </lineage>
</organism>
<dbReference type="GO" id="GO:0009166">
    <property type="term" value="P:nucleotide catabolic process"/>
    <property type="evidence" value="ECO:0007669"/>
    <property type="project" value="InterPro"/>
</dbReference>